<name>A0A517YCQ8_9BACT</name>
<feature type="domain" description="HD" evidence="1">
    <location>
        <begin position="6"/>
        <end position="66"/>
    </location>
</feature>
<protein>
    <recommendedName>
        <fullName evidence="1">HD domain-containing protein</fullName>
    </recommendedName>
</protein>
<dbReference type="InterPro" id="IPR052567">
    <property type="entry name" value="OP_Dioxygenase"/>
</dbReference>
<keyword evidence="3" id="KW-1185">Reference proteome</keyword>
<dbReference type="InterPro" id="IPR003607">
    <property type="entry name" value="HD/PDEase_dom"/>
</dbReference>
<dbReference type="SUPFAM" id="SSF109604">
    <property type="entry name" value="HD-domain/PDEase-like"/>
    <property type="match status" value="1"/>
</dbReference>
<evidence type="ECO:0000313" key="3">
    <source>
        <dbReference type="Proteomes" id="UP000315017"/>
    </source>
</evidence>
<gene>
    <name evidence="2" type="ORF">ETAA8_30030</name>
</gene>
<proteinExistence type="predicted"/>
<accession>A0A517YCQ8</accession>
<dbReference type="KEGG" id="aagg:ETAA8_30030"/>
<dbReference type="PANTHER" id="PTHR40202">
    <property type="match status" value="1"/>
</dbReference>
<evidence type="ECO:0000259" key="1">
    <source>
        <dbReference type="Pfam" id="PF01966"/>
    </source>
</evidence>
<evidence type="ECO:0000313" key="2">
    <source>
        <dbReference type="EMBL" id="QDU27912.1"/>
    </source>
</evidence>
<reference evidence="2 3" key="1">
    <citation type="submission" date="2019-02" db="EMBL/GenBank/DDBJ databases">
        <title>Deep-cultivation of Planctomycetes and their phenomic and genomic characterization uncovers novel biology.</title>
        <authorList>
            <person name="Wiegand S."/>
            <person name="Jogler M."/>
            <person name="Boedeker C."/>
            <person name="Pinto D."/>
            <person name="Vollmers J."/>
            <person name="Rivas-Marin E."/>
            <person name="Kohn T."/>
            <person name="Peeters S.H."/>
            <person name="Heuer A."/>
            <person name="Rast P."/>
            <person name="Oberbeckmann S."/>
            <person name="Bunk B."/>
            <person name="Jeske O."/>
            <person name="Meyerdierks A."/>
            <person name="Storesund J.E."/>
            <person name="Kallscheuer N."/>
            <person name="Luecker S."/>
            <person name="Lage O.M."/>
            <person name="Pohl T."/>
            <person name="Merkel B.J."/>
            <person name="Hornburger P."/>
            <person name="Mueller R.-W."/>
            <person name="Bruemmer F."/>
            <person name="Labrenz M."/>
            <person name="Spormann A.M."/>
            <person name="Op den Camp H."/>
            <person name="Overmann J."/>
            <person name="Amann R."/>
            <person name="Jetten M.S.M."/>
            <person name="Mascher T."/>
            <person name="Medema M.H."/>
            <person name="Devos D.P."/>
            <person name="Kaster A.-K."/>
            <person name="Ovreas L."/>
            <person name="Rohde M."/>
            <person name="Galperin M.Y."/>
            <person name="Jogler C."/>
        </authorList>
    </citation>
    <scope>NUCLEOTIDE SEQUENCE [LARGE SCALE GENOMIC DNA]</scope>
    <source>
        <strain evidence="2 3">ETA_A8</strain>
    </source>
</reference>
<sequence length="156" mass="16972">MQAAFFAEREGASSPLIVAALLHDVGHLLHDLPADAPDRGIDDRHEELGAHWLQARFAANVCDPVQLHVVAKRYLCAVEPTYLGQLSAPSIQSLGLQGGPMSPDEARQFEQHPHFCDAVRLRKWDDAAKVEGLVTPYIEHFAPHLDAAAKLAGAAE</sequence>
<organism evidence="2 3">
    <name type="scientific">Anatilimnocola aggregata</name>
    <dbReference type="NCBI Taxonomy" id="2528021"/>
    <lineage>
        <taxon>Bacteria</taxon>
        <taxon>Pseudomonadati</taxon>
        <taxon>Planctomycetota</taxon>
        <taxon>Planctomycetia</taxon>
        <taxon>Pirellulales</taxon>
        <taxon>Pirellulaceae</taxon>
        <taxon>Anatilimnocola</taxon>
    </lineage>
</organism>
<dbReference type="AlphaFoldDB" id="A0A517YCQ8"/>
<dbReference type="Gene3D" id="1.10.3210.10">
    <property type="entry name" value="Hypothetical protein af1432"/>
    <property type="match status" value="1"/>
</dbReference>
<dbReference type="InterPro" id="IPR006674">
    <property type="entry name" value="HD_domain"/>
</dbReference>
<dbReference type="Proteomes" id="UP000315017">
    <property type="component" value="Chromosome"/>
</dbReference>
<dbReference type="CDD" id="cd00077">
    <property type="entry name" value="HDc"/>
    <property type="match status" value="1"/>
</dbReference>
<dbReference type="EMBL" id="CP036274">
    <property type="protein sequence ID" value="QDU27912.1"/>
    <property type="molecule type" value="Genomic_DNA"/>
</dbReference>
<dbReference type="PANTHER" id="PTHR40202:SF1">
    <property type="entry name" value="HD DOMAIN-CONTAINING PROTEIN"/>
    <property type="match status" value="1"/>
</dbReference>
<dbReference type="Pfam" id="PF01966">
    <property type="entry name" value="HD"/>
    <property type="match status" value="1"/>
</dbReference>